<organism evidence="2 3">
    <name type="scientific">Dryococelus australis</name>
    <dbReference type="NCBI Taxonomy" id="614101"/>
    <lineage>
        <taxon>Eukaryota</taxon>
        <taxon>Metazoa</taxon>
        <taxon>Ecdysozoa</taxon>
        <taxon>Arthropoda</taxon>
        <taxon>Hexapoda</taxon>
        <taxon>Insecta</taxon>
        <taxon>Pterygota</taxon>
        <taxon>Neoptera</taxon>
        <taxon>Polyneoptera</taxon>
        <taxon>Phasmatodea</taxon>
        <taxon>Verophasmatodea</taxon>
        <taxon>Anareolatae</taxon>
        <taxon>Phasmatidae</taxon>
        <taxon>Eurycanthinae</taxon>
        <taxon>Dryococelus</taxon>
    </lineage>
</organism>
<protein>
    <submittedName>
        <fullName evidence="2">Uncharacterized protein</fullName>
    </submittedName>
</protein>
<dbReference type="EMBL" id="JARBHB010000006">
    <property type="protein sequence ID" value="KAJ8881884.1"/>
    <property type="molecule type" value="Genomic_DNA"/>
</dbReference>
<accession>A0ABQ9HC91</accession>
<name>A0ABQ9HC91_9NEOP</name>
<comment type="caution">
    <text evidence="2">The sequence shown here is derived from an EMBL/GenBank/DDBJ whole genome shotgun (WGS) entry which is preliminary data.</text>
</comment>
<keyword evidence="3" id="KW-1185">Reference proteome</keyword>
<evidence type="ECO:0000313" key="2">
    <source>
        <dbReference type="EMBL" id="KAJ8881884.1"/>
    </source>
</evidence>
<proteinExistence type="predicted"/>
<feature type="compositionally biased region" description="Basic and acidic residues" evidence="1">
    <location>
        <begin position="201"/>
        <end position="214"/>
    </location>
</feature>
<feature type="region of interest" description="Disordered" evidence="1">
    <location>
        <begin position="147"/>
        <end position="178"/>
    </location>
</feature>
<dbReference type="Proteomes" id="UP001159363">
    <property type="component" value="Chromosome 5"/>
</dbReference>
<feature type="compositionally biased region" description="Basic and acidic residues" evidence="1">
    <location>
        <begin position="154"/>
        <end position="176"/>
    </location>
</feature>
<evidence type="ECO:0000256" key="1">
    <source>
        <dbReference type="SAM" id="MobiDB-lite"/>
    </source>
</evidence>
<evidence type="ECO:0000313" key="3">
    <source>
        <dbReference type="Proteomes" id="UP001159363"/>
    </source>
</evidence>
<reference evidence="2 3" key="1">
    <citation type="submission" date="2023-02" db="EMBL/GenBank/DDBJ databases">
        <title>LHISI_Scaffold_Assembly.</title>
        <authorList>
            <person name="Stuart O.P."/>
            <person name="Cleave R."/>
            <person name="Magrath M.J.L."/>
            <person name="Mikheyev A.S."/>
        </authorList>
    </citation>
    <scope>NUCLEOTIDE SEQUENCE [LARGE SCALE GENOMIC DNA]</scope>
    <source>
        <strain evidence="2">Daus_M_001</strain>
        <tissue evidence="2">Leg muscle</tissue>
    </source>
</reference>
<feature type="region of interest" description="Disordered" evidence="1">
    <location>
        <begin position="196"/>
        <end position="215"/>
    </location>
</feature>
<sequence>MYLAGNADVHQCYATENVTRWRRLAVTNQQRSIRHTVKQIPVVFVDAPVSKVRTREDGYPPTGDLAYGIRRNKTRPRGVRNVHYGDVVAYARQAGRQEWAYRRPRTLAGKFVRGVRRPARHGTGNDSLMGSSGVLAPSRHFPRRWSSVRAAAAPRRDIHSSNRYGLDKRGKQEPRQKVQGAIQTLVIQHAVTSRRHSRRRLTCDENLPRHEPKADGGSFRRTLINYAVQMIHNYPALPGCKAVCTRADIDRSYVCTGTYKPSPRETLLRRRVEIISLQENPDGIFALKYVIADDSETPATFIPSCSLYPNPAFVDIQTGIVNRLLSLPWTRNLEAPRPSRRLRLAWRKAVGQGEHYAERSRLFRFFTFVCTSFENEAHLHNKVQFQDTNRVQSPLRIFASGSCAGRCRWSADFLGGLPFPTPLHSGADPYSPHFALTGSQDLDVKSRPNLFTHCTHSCRQRGGLQARMLMTPLPLFHETIKRTSNVSINERNTEFIRGLWRTFNMLRAIQTPFESTPKRLKTAFLKRSISKCTQQIYTKLLEGPALNLPTYFPPIKQYGRR</sequence>
<gene>
    <name evidence="2" type="ORF">PR048_018370</name>
</gene>